<evidence type="ECO:0000313" key="1">
    <source>
        <dbReference type="EMBL" id="KAK7346124.1"/>
    </source>
</evidence>
<dbReference type="Proteomes" id="UP001374584">
    <property type="component" value="Unassembled WGS sequence"/>
</dbReference>
<reference evidence="1 2" key="1">
    <citation type="submission" date="2024-01" db="EMBL/GenBank/DDBJ databases">
        <title>The genomes of 5 underutilized Papilionoideae crops provide insights into root nodulation and disease resistanc.</title>
        <authorList>
            <person name="Jiang F."/>
        </authorList>
    </citation>
    <scope>NUCLEOTIDE SEQUENCE [LARGE SCALE GENOMIC DNA]</scope>
    <source>
        <strain evidence="1">JINMINGXINNONG_FW02</strain>
        <tissue evidence="1">Leaves</tissue>
    </source>
</reference>
<keyword evidence="2" id="KW-1185">Reference proteome</keyword>
<accession>A0AAN9M1Q9</accession>
<dbReference type="EMBL" id="JAYMYR010000008">
    <property type="protein sequence ID" value="KAK7346124.1"/>
    <property type="molecule type" value="Genomic_DNA"/>
</dbReference>
<proteinExistence type="predicted"/>
<sequence length="82" mass="9457">MQREVLTVSTKRKTGTSMRHVVDHVKLEALIAGKRVRWSKLAFKLLWAQGTCNQFCSSLTDKCHKVHSPKGRSTDYTVYKDY</sequence>
<name>A0AAN9M1Q9_PHACN</name>
<evidence type="ECO:0000313" key="2">
    <source>
        <dbReference type="Proteomes" id="UP001374584"/>
    </source>
</evidence>
<dbReference type="AlphaFoldDB" id="A0AAN9M1Q9"/>
<comment type="caution">
    <text evidence="1">The sequence shown here is derived from an EMBL/GenBank/DDBJ whole genome shotgun (WGS) entry which is preliminary data.</text>
</comment>
<protein>
    <submittedName>
        <fullName evidence="1">Uncharacterized protein</fullName>
    </submittedName>
</protein>
<gene>
    <name evidence="1" type="ORF">VNO80_20639</name>
</gene>
<organism evidence="1 2">
    <name type="scientific">Phaseolus coccineus</name>
    <name type="common">Scarlet runner bean</name>
    <name type="synonym">Phaseolus multiflorus</name>
    <dbReference type="NCBI Taxonomy" id="3886"/>
    <lineage>
        <taxon>Eukaryota</taxon>
        <taxon>Viridiplantae</taxon>
        <taxon>Streptophyta</taxon>
        <taxon>Embryophyta</taxon>
        <taxon>Tracheophyta</taxon>
        <taxon>Spermatophyta</taxon>
        <taxon>Magnoliopsida</taxon>
        <taxon>eudicotyledons</taxon>
        <taxon>Gunneridae</taxon>
        <taxon>Pentapetalae</taxon>
        <taxon>rosids</taxon>
        <taxon>fabids</taxon>
        <taxon>Fabales</taxon>
        <taxon>Fabaceae</taxon>
        <taxon>Papilionoideae</taxon>
        <taxon>50 kb inversion clade</taxon>
        <taxon>NPAAA clade</taxon>
        <taxon>indigoferoid/millettioid clade</taxon>
        <taxon>Phaseoleae</taxon>
        <taxon>Phaseolus</taxon>
    </lineage>
</organism>